<dbReference type="Pfam" id="PF03466">
    <property type="entry name" value="LysR_substrate"/>
    <property type="match status" value="1"/>
</dbReference>
<evidence type="ECO:0000313" key="7">
    <source>
        <dbReference type="Proteomes" id="UP000194003"/>
    </source>
</evidence>
<evidence type="ECO:0000256" key="4">
    <source>
        <dbReference type="ARBA" id="ARBA00023163"/>
    </source>
</evidence>
<dbReference type="PRINTS" id="PR00039">
    <property type="entry name" value="HTHLYSR"/>
</dbReference>
<keyword evidence="3" id="KW-0238">DNA-binding</keyword>
<accession>A0A1Y2K8T8</accession>
<dbReference type="SUPFAM" id="SSF46785">
    <property type="entry name" value="Winged helix' DNA-binding domain"/>
    <property type="match status" value="1"/>
</dbReference>
<evidence type="ECO:0000313" key="6">
    <source>
        <dbReference type="EMBL" id="OSM07092.1"/>
    </source>
</evidence>
<dbReference type="STRING" id="1434232.MAIT1_03999"/>
<evidence type="ECO:0000256" key="2">
    <source>
        <dbReference type="ARBA" id="ARBA00023015"/>
    </source>
</evidence>
<sequence>MDQLAAMQAFIQVADAHGFSAAAQEMGVTPGALSKQVGALEERLGARLFHRTTRRLSLTQEGALYLDHCRRIVDDVQEADRSVGRLHGRVSGVVRLTASLAFARRHLMAAVADYLKQHPDVTLEFSLDEGYVDLVESGFDLAIRIGKLPDSNLKSRRLGPLKIGLFAAPEYLARRGAPTHPRDLASHDVLIYTAVASSPVGVFTLADETGRAHRVKVSGPLRANNGDVLRQAAMDGLGIVEMPLFMLGDAVARGALAPVLPACWREEGGVYAVSPPGRYVTTRVRSLIDFLAARWRDGGEWAPPIA</sequence>
<dbReference type="GO" id="GO:0006351">
    <property type="term" value="P:DNA-templated transcription"/>
    <property type="evidence" value="ECO:0007669"/>
    <property type="project" value="TreeGrafter"/>
</dbReference>
<protein>
    <submittedName>
        <fullName evidence="6">Putative transcriptional regulator</fullName>
    </submittedName>
</protein>
<dbReference type="InterPro" id="IPR058163">
    <property type="entry name" value="LysR-type_TF_proteobact-type"/>
</dbReference>
<evidence type="ECO:0000256" key="1">
    <source>
        <dbReference type="ARBA" id="ARBA00009437"/>
    </source>
</evidence>
<dbReference type="Gene3D" id="3.40.190.290">
    <property type="match status" value="1"/>
</dbReference>
<dbReference type="OrthoDB" id="9813056at2"/>
<evidence type="ECO:0000256" key="3">
    <source>
        <dbReference type="ARBA" id="ARBA00023125"/>
    </source>
</evidence>
<dbReference type="Proteomes" id="UP000194003">
    <property type="component" value="Unassembled WGS sequence"/>
</dbReference>
<dbReference type="PROSITE" id="PS50931">
    <property type="entry name" value="HTH_LYSR"/>
    <property type="match status" value="1"/>
</dbReference>
<organism evidence="6 7">
    <name type="scientific">Magnetofaba australis IT-1</name>
    <dbReference type="NCBI Taxonomy" id="1434232"/>
    <lineage>
        <taxon>Bacteria</taxon>
        <taxon>Pseudomonadati</taxon>
        <taxon>Pseudomonadota</taxon>
        <taxon>Magnetococcia</taxon>
        <taxon>Magnetococcales</taxon>
        <taxon>Magnetococcaceae</taxon>
        <taxon>Magnetofaba</taxon>
    </lineage>
</organism>
<proteinExistence type="inferred from homology"/>
<dbReference type="GO" id="GO:0003700">
    <property type="term" value="F:DNA-binding transcription factor activity"/>
    <property type="evidence" value="ECO:0007669"/>
    <property type="project" value="InterPro"/>
</dbReference>
<keyword evidence="7" id="KW-1185">Reference proteome</keyword>
<dbReference type="CDD" id="cd08422">
    <property type="entry name" value="PBP2_CrgA_like"/>
    <property type="match status" value="1"/>
</dbReference>
<dbReference type="InterPro" id="IPR000847">
    <property type="entry name" value="LysR_HTH_N"/>
</dbReference>
<dbReference type="AlphaFoldDB" id="A0A1Y2K8T8"/>
<keyword evidence="2" id="KW-0805">Transcription regulation</keyword>
<comment type="caution">
    <text evidence="6">The sequence shown here is derived from an EMBL/GenBank/DDBJ whole genome shotgun (WGS) entry which is preliminary data.</text>
</comment>
<evidence type="ECO:0000259" key="5">
    <source>
        <dbReference type="PROSITE" id="PS50931"/>
    </source>
</evidence>
<reference evidence="6 7" key="1">
    <citation type="journal article" date="2016" name="BMC Genomics">
        <title>Combined genomic and structural analyses of a cultured magnetotactic bacterium reveals its niche adaptation to a dynamic environment.</title>
        <authorList>
            <person name="Araujo A.C."/>
            <person name="Morillo V."/>
            <person name="Cypriano J."/>
            <person name="Teixeira L.C."/>
            <person name="Leao P."/>
            <person name="Lyra S."/>
            <person name="Almeida L.G."/>
            <person name="Bazylinski D.A."/>
            <person name="Vasconcellos A.T."/>
            <person name="Abreu F."/>
            <person name="Lins U."/>
        </authorList>
    </citation>
    <scope>NUCLEOTIDE SEQUENCE [LARGE SCALE GENOMIC DNA]</scope>
    <source>
        <strain evidence="6 7">IT-1</strain>
    </source>
</reference>
<keyword evidence="4" id="KW-0804">Transcription</keyword>
<dbReference type="PANTHER" id="PTHR30537:SF5">
    <property type="entry name" value="HTH-TYPE TRANSCRIPTIONAL ACTIVATOR TTDR-RELATED"/>
    <property type="match status" value="1"/>
</dbReference>
<gene>
    <name evidence="6" type="ORF">MAIT1_03999</name>
</gene>
<comment type="similarity">
    <text evidence="1">Belongs to the LysR transcriptional regulatory family.</text>
</comment>
<dbReference type="InterPro" id="IPR036388">
    <property type="entry name" value="WH-like_DNA-bd_sf"/>
</dbReference>
<feature type="domain" description="HTH lysR-type" evidence="5">
    <location>
        <begin position="1"/>
        <end position="59"/>
    </location>
</feature>
<dbReference type="GO" id="GO:0043565">
    <property type="term" value="F:sequence-specific DNA binding"/>
    <property type="evidence" value="ECO:0007669"/>
    <property type="project" value="TreeGrafter"/>
</dbReference>
<dbReference type="Gene3D" id="1.10.10.10">
    <property type="entry name" value="Winged helix-like DNA-binding domain superfamily/Winged helix DNA-binding domain"/>
    <property type="match status" value="1"/>
</dbReference>
<dbReference type="InterPro" id="IPR005119">
    <property type="entry name" value="LysR_subst-bd"/>
</dbReference>
<dbReference type="SUPFAM" id="SSF53850">
    <property type="entry name" value="Periplasmic binding protein-like II"/>
    <property type="match status" value="1"/>
</dbReference>
<dbReference type="Pfam" id="PF00126">
    <property type="entry name" value="HTH_1"/>
    <property type="match status" value="1"/>
</dbReference>
<dbReference type="RefSeq" id="WP_085441042.1">
    <property type="nucleotide sequence ID" value="NZ_LVJN01000015.1"/>
</dbReference>
<dbReference type="FunFam" id="1.10.10.10:FF:000001">
    <property type="entry name" value="LysR family transcriptional regulator"/>
    <property type="match status" value="1"/>
</dbReference>
<dbReference type="InterPro" id="IPR036390">
    <property type="entry name" value="WH_DNA-bd_sf"/>
</dbReference>
<name>A0A1Y2K8T8_9PROT</name>
<dbReference type="PANTHER" id="PTHR30537">
    <property type="entry name" value="HTH-TYPE TRANSCRIPTIONAL REGULATOR"/>
    <property type="match status" value="1"/>
</dbReference>
<dbReference type="EMBL" id="LVJN01000015">
    <property type="protein sequence ID" value="OSM07092.1"/>
    <property type="molecule type" value="Genomic_DNA"/>
</dbReference>